<dbReference type="GO" id="GO:0005198">
    <property type="term" value="F:structural molecule activity"/>
    <property type="evidence" value="ECO:0007669"/>
    <property type="project" value="InterPro"/>
</dbReference>
<dbReference type="Proteomes" id="UP000189796">
    <property type="component" value="Chromosome I"/>
</dbReference>
<evidence type="ECO:0008006" key="3">
    <source>
        <dbReference type="Google" id="ProtNLM"/>
    </source>
</evidence>
<dbReference type="EMBL" id="LT670817">
    <property type="protein sequence ID" value="SHH68529.1"/>
    <property type="molecule type" value="Genomic_DNA"/>
</dbReference>
<accession>A0A1M5UZX0</accession>
<dbReference type="SUPFAM" id="SSF64518">
    <property type="entry name" value="Phase 1 flagellin"/>
    <property type="match status" value="2"/>
</dbReference>
<gene>
    <name evidence="1" type="ORF">SAMN05443248_5681</name>
</gene>
<sequence>MAINSVSYASSALGQAVLNINNQLTNLSTQLATGEKSTTYAGMGVNEGFAIAARSQLASISAFTDTMTNITTNIGVANTALQALVNIGTTVQTSANSASQTLGSNGQTIGQQTAMSQLSSMLGILNTQSGDRYLFSGSAINTPSVASLDTILNGTSSQAGLKQVTAERLQADLGTGTPPTGRLVISTPPSTPTAVNVAEDVAGSPFGLKLNSVSSTLTGATVSGPAGSPAAISVDLGATNPNPGDQVSFTFNLPDGTTQSIQLTASSANPPPAGSFAIGANSTATAANLNAALTTAIGTVANTSLVAASAVEAGNDFFGSDGAATGAVVNNHATPPAPVTGATALSGVSGTNSLASSFAAGDTITVNGTPITFVASGATGNELNVTDSVQTLLTKIDSISGTTTPSTISGGVVTLQSNDGAPLTVSSSNSAAFAALGFSGGTATATLPPLRVSGSPLGSATSLVSGTPANTVSWYTGNPGPTSSARASSTALVDQSVTVQYGIQADEPAIRSQVQALAVYAAFTASPTGTNSAAQISALSSRITQNLTPQPGQQTIQDIQTDMATAQTTIQDAGARQAQSQSMLQNIVNTTETVSTDQVASEILALQNSLQASYQTTSMLSQLTLTKYLPVG</sequence>
<protein>
    <recommendedName>
        <fullName evidence="3">Flagellin FlgL</fullName>
    </recommendedName>
</protein>
<dbReference type="OrthoDB" id="7312911at2"/>
<dbReference type="GO" id="GO:0009288">
    <property type="term" value="C:bacterial-type flagellum"/>
    <property type="evidence" value="ECO:0007669"/>
    <property type="project" value="InterPro"/>
</dbReference>
<proteinExistence type="predicted"/>
<dbReference type="AlphaFoldDB" id="A0A1M5UZX0"/>
<dbReference type="InterPro" id="IPR001492">
    <property type="entry name" value="Flagellin"/>
</dbReference>
<evidence type="ECO:0000313" key="1">
    <source>
        <dbReference type="EMBL" id="SHH68529.1"/>
    </source>
</evidence>
<name>A0A1M5UZX0_9BRAD</name>
<reference evidence="1 2" key="1">
    <citation type="submission" date="2016-11" db="EMBL/GenBank/DDBJ databases">
        <authorList>
            <person name="Jaros S."/>
            <person name="Januszkiewicz K."/>
            <person name="Wedrychowicz H."/>
        </authorList>
    </citation>
    <scope>NUCLEOTIDE SEQUENCE [LARGE SCALE GENOMIC DNA]</scope>
    <source>
        <strain evidence="1 2">GAS138</strain>
    </source>
</reference>
<organism evidence="1 2">
    <name type="scientific">Bradyrhizobium erythrophlei</name>
    <dbReference type="NCBI Taxonomy" id="1437360"/>
    <lineage>
        <taxon>Bacteria</taxon>
        <taxon>Pseudomonadati</taxon>
        <taxon>Pseudomonadota</taxon>
        <taxon>Alphaproteobacteria</taxon>
        <taxon>Hyphomicrobiales</taxon>
        <taxon>Nitrobacteraceae</taxon>
        <taxon>Bradyrhizobium</taxon>
    </lineage>
</organism>
<evidence type="ECO:0000313" key="2">
    <source>
        <dbReference type="Proteomes" id="UP000189796"/>
    </source>
</evidence>
<dbReference type="RefSeq" id="WP_079604242.1">
    <property type="nucleotide sequence ID" value="NZ_LT670817.1"/>
</dbReference>
<dbReference type="PANTHER" id="PTHR42792">
    <property type="entry name" value="FLAGELLIN"/>
    <property type="match status" value="1"/>
</dbReference>
<dbReference type="PANTHER" id="PTHR42792:SF1">
    <property type="entry name" value="FLAGELLAR HOOK-ASSOCIATED PROTEIN 3"/>
    <property type="match status" value="1"/>
</dbReference>